<accession>A0A1H4GQD2</accession>
<evidence type="ECO:0000313" key="2">
    <source>
        <dbReference type="EMBL" id="SEB11747.1"/>
    </source>
</evidence>
<dbReference type="OrthoDB" id="1442826at2"/>
<feature type="region of interest" description="Disordered" evidence="1">
    <location>
        <begin position="270"/>
        <end position="300"/>
    </location>
</feature>
<dbReference type="RefSeq" id="WP_089766277.1">
    <property type="nucleotide sequence ID" value="NZ_BKAT01000074.1"/>
</dbReference>
<evidence type="ECO:0000313" key="3">
    <source>
        <dbReference type="Proteomes" id="UP000199656"/>
    </source>
</evidence>
<name>A0A1H4GQD2_9BACT</name>
<gene>
    <name evidence="2" type="ORF">SAMN05660909_05613</name>
</gene>
<proteinExistence type="predicted"/>
<reference evidence="3" key="1">
    <citation type="submission" date="2016-10" db="EMBL/GenBank/DDBJ databases">
        <authorList>
            <person name="Varghese N."/>
            <person name="Submissions S."/>
        </authorList>
    </citation>
    <scope>NUCLEOTIDE SEQUENCE [LARGE SCALE GENOMIC DNA]</scope>
    <source>
        <strain evidence="3">DSM 23920</strain>
    </source>
</reference>
<evidence type="ECO:0000256" key="1">
    <source>
        <dbReference type="SAM" id="MobiDB-lite"/>
    </source>
</evidence>
<organism evidence="2 3">
    <name type="scientific">Chitinophaga terrae</name>
    <name type="common">ex Kim and Jung 2007</name>
    <dbReference type="NCBI Taxonomy" id="408074"/>
    <lineage>
        <taxon>Bacteria</taxon>
        <taxon>Pseudomonadati</taxon>
        <taxon>Bacteroidota</taxon>
        <taxon>Chitinophagia</taxon>
        <taxon>Chitinophagales</taxon>
        <taxon>Chitinophagaceae</taxon>
        <taxon>Chitinophaga</taxon>
    </lineage>
</organism>
<sequence length="300" mass="34311">MPAPAAHTNYIRHLNAFFAQVRKETRLQANHVSLYLALFQVWNYHRFQNPFPILREEVMSLSCIGSRSTYVRCLKHLDHCHYIIYVQARQAYATSYVSIIPLADFIADQHPEQLFLFQDEKTGATWPKSEPHDLRKTGPHMRPNNGPDTWPKTGPHTGPKVGHFNKHINNNKRGGENRLPPPTKKNKNETENLPDDPDAPGAEKDAPGAARILPTQSQVQEFFAAEKYPEVEAGKFFHYYQANGWRQGGKTLITDWQAAAHKWILNIHPPKLDHHDKHTRPSTGAGRLHTNENKSYSEPL</sequence>
<protein>
    <submittedName>
        <fullName evidence="2">Uncharacterized protein</fullName>
    </submittedName>
</protein>
<feature type="region of interest" description="Disordered" evidence="1">
    <location>
        <begin position="125"/>
        <end position="207"/>
    </location>
</feature>
<dbReference type="STRING" id="408074.SAMN05660909_05613"/>
<dbReference type="Proteomes" id="UP000199656">
    <property type="component" value="Unassembled WGS sequence"/>
</dbReference>
<keyword evidence="3" id="KW-1185">Reference proteome</keyword>
<dbReference type="EMBL" id="FNRL01000052">
    <property type="protein sequence ID" value="SEB11747.1"/>
    <property type="molecule type" value="Genomic_DNA"/>
</dbReference>
<dbReference type="AlphaFoldDB" id="A0A1H4GQD2"/>